<dbReference type="InterPro" id="IPR001173">
    <property type="entry name" value="Glyco_trans_2-like"/>
</dbReference>
<dbReference type="EMBL" id="WDAG01000009">
    <property type="protein sequence ID" value="KAB6659911.1"/>
    <property type="molecule type" value="Genomic_DNA"/>
</dbReference>
<dbReference type="EMBL" id="WCZY01000007">
    <property type="protein sequence ID" value="KAB6694466.1"/>
    <property type="molecule type" value="Genomic_DNA"/>
</dbReference>
<sequence>MNGNPKVSVIVPIYKAESYLYKCIDSLLTQTLADIEILLIDDGSPDGSGMICDEYARKDSRVKVFHKSNGGVASARQCGLDHACGEYVIHADPDDWVESDMLQSLYEKAVEEDADMVICDFYYEIDETEGYVRVCQQPETLDHMTVLKNLFQQLHGSCWNKLLRRVCCSKYNVHFDLNLSFCEDLYFNASLLLYPLRIAYLSRAFYHYVQNLNPESLSFSYNKSSFQYDRMLKGKFCRLLAQTSVYPVCEMRLDYLIVYRAYEGRVFSSREFKKCCEPYRKLAVQACPSLLMKIRFYLACRGLYSLVYKLHSYIVKFR</sequence>
<dbReference type="Proteomes" id="UP000470777">
    <property type="component" value="Unassembled WGS sequence"/>
</dbReference>
<proteinExistence type="predicted"/>
<dbReference type="CDD" id="cd00761">
    <property type="entry name" value="Glyco_tranf_GTA_type"/>
    <property type="match status" value="1"/>
</dbReference>
<evidence type="ECO:0000256" key="1">
    <source>
        <dbReference type="ARBA" id="ARBA00022676"/>
    </source>
</evidence>
<evidence type="ECO:0000313" key="11">
    <source>
        <dbReference type="Proteomes" id="UP000266497"/>
    </source>
</evidence>
<organism evidence="9 11">
    <name type="scientific">Phocaeicola vulgatus</name>
    <name type="common">Bacteroides vulgatus</name>
    <dbReference type="NCBI Taxonomy" id="821"/>
    <lineage>
        <taxon>Bacteria</taxon>
        <taxon>Pseudomonadati</taxon>
        <taxon>Bacteroidota</taxon>
        <taxon>Bacteroidia</taxon>
        <taxon>Bacteroidales</taxon>
        <taxon>Bacteroidaceae</taxon>
        <taxon>Phocaeicola</taxon>
    </lineage>
</organism>
<dbReference type="PANTHER" id="PTHR22916">
    <property type="entry name" value="GLYCOSYLTRANSFERASE"/>
    <property type="match status" value="1"/>
</dbReference>
<evidence type="ECO:0000313" key="8">
    <source>
        <dbReference type="EMBL" id="RGM45132.1"/>
    </source>
</evidence>
<evidence type="ECO:0000256" key="2">
    <source>
        <dbReference type="ARBA" id="ARBA00022679"/>
    </source>
</evidence>
<dbReference type="RefSeq" id="WP_117720151.1">
    <property type="nucleotide sequence ID" value="NZ_CAXTCG010000138.1"/>
</dbReference>
<evidence type="ECO:0000313" key="6">
    <source>
        <dbReference type="EMBL" id="KAB6694466.1"/>
    </source>
</evidence>
<protein>
    <submittedName>
        <fullName evidence="4 9">Glycosyltransferase</fullName>
    </submittedName>
</protein>
<dbReference type="EMBL" id="WCZV01000007">
    <property type="protein sequence ID" value="KAB6700918.1"/>
    <property type="molecule type" value="Genomic_DNA"/>
</dbReference>
<dbReference type="SUPFAM" id="SSF53448">
    <property type="entry name" value="Nucleotide-diphospho-sugar transferases"/>
    <property type="match status" value="1"/>
</dbReference>
<accession>A0A395UW88</accession>
<dbReference type="InterPro" id="IPR029044">
    <property type="entry name" value="Nucleotide-diphossugar_trans"/>
</dbReference>
<dbReference type="Gene3D" id="3.90.550.10">
    <property type="entry name" value="Spore Coat Polysaccharide Biosynthesis Protein SpsA, Chain A"/>
    <property type="match status" value="1"/>
</dbReference>
<evidence type="ECO:0000313" key="10">
    <source>
        <dbReference type="Proteomes" id="UP000261003"/>
    </source>
</evidence>
<dbReference type="Pfam" id="PF00535">
    <property type="entry name" value="Glycos_transf_2"/>
    <property type="match status" value="1"/>
</dbReference>
<evidence type="ECO:0000313" key="14">
    <source>
        <dbReference type="Proteomes" id="UP000470777"/>
    </source>
</evidence>
<dbReference type="Proteomes" id="UP000437431">
    <property type="component" value="Unassembled WGS sequence"/>
</dbReference>
<gene>
    <name evidence="9" type="ORF">DWY53_02200</name>
    <name evidence="8" type="ORF">DXC16_07370</name>
    <name evidence="7" type="ORF">GAY17_07885</name>
    <name evidence="4" type="ORF">GAY79_02545</name>
    <name evidence="5" type="ORF">GAZ76_09705</name>
    <name evidence="6" type="ORF">GAZ92_07330</name>
</gene>
<dbReference type="GO" id="GO:0016758">
    <property type="term" value="F:hexosyltransferase activity"/>
    <property type="evidence" value="ECO:0007669"/>
    <property type="project" value="UniProtKB-ARBA"/>
</dbReference>
<dbReference type="Proteomes" id="UP000437380">
    <property type="component" value="Unassembled WGS sequence"/>
</dbReference>
<dbReference type="EMBL" id="QRUD01000004">
    <property type="protein sequence ID" value="RGR43181.1"/>
    <property type="molecule type" value="Genomic_DNA"/>
</dbReference>
<keyword evidence="1" id="KW-0328">Glycosyltransferase</keyword>
<evidence type="ECO:0000313" key="7">
    <source>
        <dbReference type="EMBL" id="KAB6700918.1"/>
    </source>
</evidence>
<evidence type="ECO:0000313" key="5">
    <source>
        <dbReference type="EMBL" id="KAB6659911.1"/>
    </source>
</evidence>
<dbReference type="PANTHER" id="PTHR22916:SF51">
    <property type="entry name" value="GLYCOSYLTRANSFERASE EPSH-RELATED"/>
    <property type="match status" value="1"/>
</dbReference>
<dbReference type="AlphaFoldDB" id="A0A395UW88"/>
<dbReference type="Proteomes" id="UP000266497">
    <property type="component" value="Unassembled WGS sequence"/>
</dbReference>
<comment type="caution">
    <text evidence="9">The sequence shown here is derived from an EMBL/GenBank/DDBJ whole genome shotgun (WGS) entry which is preliminary data.</text>
</comment>
<keyword evidence="2 9" id="KW-0808">Transferase</keyword>
<evidence type="ECO:0000313" key="15">
    <source>
        <dbReference type="Proteomes" id="UP000470952"/>
    </source>
</evidence>
<evidence type="ECO:0000313" key="9">
    <source>
        <dbReference type="EMBL" id="RGR43181.1"/>
    </source>
</evidence>
<evidence type="ECO:0000259" key="3">
    <source>
        <dbReference type="Pfam" id="PF00535"/>
    </source>
</evidence>
<reference evidence="10 11" key="1">
    <citation type="submission" date="2018-08" db="EMBL/GenBank/DDBJ databases">
        <title>A genome reference for cultivated species of the human gut microbiota.</title>
        <authorList>
            <person name="Zou Y."/>
            <person name="Xue W."/>
            <person name="Luo G."/>
        </authorList>
    </citation>
    <scope>NUCLEOTIDE SEQUENCE [LARGE SCALE GENOMIC DNA]</scope>
    <source>
        <strain evidence="9 11">AF25-30LB</strain>
        <strain evidence="8 10">OM08-13BH</strain>
    </source>
</reference>
<dbReference type="EMBL" id="WDAY01000003">
    <property type="protein sequence ID" value="KAB6563434.1"/>
    <property type="molecule type" value="Genomic_DNA"/>
</dbReference>
<dbReference type="Proteomes" id="UP000470952">
    <property type="component" value="Unassembled WGS sequence"/>
</dbReference>
<evidence type="ECO:0000313" key="12">
    <source>
        <dbReference type="Proteomes" id="UP000437380"/>
    </source>
</evidence>
<evidence type="ECO:0000313" key="13">
    <source>
        <dbReference type="Proteomes" id="UP000437431"/>
    </source>
</evidence>
<feature type="domain" description="Glycosyltransferase 2-like" evidence="3">
    <location>
        <begin position="8"/>
        <end position="163"/>
    </location>
</feature>
<name>A0A395UW88_PHOVU</name>
<dbReference type="Proteomes" id="UP000261003">
    <property type="component" value="Unassembled WGS sequence"/>
</dbReference>
<dbReference type="EMBL" id="QSTG01000009">
    <property type="protein sequence ID" value="RGM45132.1"/>
    <property type="molecule type" value="Genomic_DNA"/>
</dbReference>
<evidence type="ECO:0000313" key="4">
    <source>
        <dbReference type="EMBL" id="KAB6563434.1"/>
    </source>
</evidence>
<reference evidence="12 13" key="2">
    <citation type="journal article" date="2019" name="Nat. Med.">
        <title>A library of human gut bacterial isolates paired with longitudinal multiomics data enables mechanistic microbiome research.</title>
        <authorList>
            <person name="Poyet M."/>
            <person name="Groussin M."/>
            <person name="Gibbons S.M."/>
            <person name="Avila-Pacheco J."/>
            <person name="Jiang X."/>
            <person name="Kearney S.M."/>
            <person name="Perrotta A.R."/>
            <person name="Berdy B."/>
            <person name="Zhao S."/>
            <person name="Lieberman T.D."/>
            <person name="Swanson P.K."/>
            <person name="Smith M."/>
            <person name="Roesemann S."/>
            <person name="Alexander J.E."/>
            <person name="Rich S.A."/>
            <person name="Livny J."/>
            <person name="Vlamakis H."/>
            <person name="Clish C."/>
            <person name="Bullock K."/>
            <person name="Deik A."/>
            <person name="Scott J."/>
            <person name="Pierce K.A."/>
            <person name="Xavier R.J."/>
            <person name="Alm E.J."/>
        </authorList>
    </citation>
    <scope>NUCLEOTIDE SEQUENCE [LARGE SCALE GENOMIC DNA]</scope>
    <source>
        <strain evidence="4 13">BIOML-A111</strain>
        <strain evidence="7 12">BIOML-A82</strain>
        <strain evidence="6 14">BIOML-A85</strain>
        <strain evidence="5 15">BIOML-A93</strain>
    </source>
</reference>